<feature type="region of interest" description="Disordered" evidence="1">
    <location>
        <begin position="42"/>
        <end position="69"/>
    </location>
</feature>
<evidence type="ECO:0000256" key="1">
    <source>
        <dbReference type="SAM" id="MobiDB-lite"/>
    </source>
</evidence>
<name>A0A6J4RKF5_9ACTN</name>
<organism evidence="2">
    <name type="scientific">uncultured Solirubrobacteraceae bacterium</name>
    <dbReference type="NCBI Taxonomy" id="1162706"/>
    <lineage>
        <taxon>Bacteria</taxon>
        <taxon>Bacillati</taxon>
        <taxon>Actinomycetota</taxon>
        <taxon>Thermoleophilia</taxon>
        <taxon>Solirubrobacterales</taxon>
        <taxon>Solirubrobacteraceae</taxon>
        <taxon>environmental samples</taxon>
    </lineage>
</organism>
<dbReference type="AlphaFoldDB" id="A0A6J4RKF5"/>
<gene>
    <name evidence="2" type="ORF">AVDCRST_MAG38-1647</name>
</gene>
<proteinExistence type="predicted"/>
<feature type="non-terminal residue" evidence="2">
    <location>
        <position position="1"/>
    </location>
</feature>
<reference evidence="2" key="1">
    <citation type="submission" date="2020-02" db="EMBL/GenBank/DDBJ databases">
        <authorList>
            <person name="Meier V. D."/>
        </authorList>
    </citation>
    <scope>NUCLEOTIDE SEQUENCE</scope>
    <source>
        <strain evidence="2">AVDCRST_MAG38</strain>
    </source>
</reference>
<sequence length="69" mass="7458">VRRSPHLLGFRLCGGARAARPYAGRARAAAVRLRLRARGDRLAGLGRGRRPGGRAARWTGPHPAPRRGL</sequence>
<dbReference type="EMBL" id="CADCVJ010000137">
    <property type="protein sequence ID" value="CAA9475659.1"/>
    <property type="molecule type" value="Genomic_DNA"/>
</dbReference>
<protein>
    <submittedName>
        <fullName evidence="2">Uncharacterized protein</fullName>
    </submittedName>
</protein>
<evidence type="ECO:0000313" key="2">
    <source>
        <dbReference type="EMBL" id="CAA9475659.1"/>
    </source>
</evidence>
<feature type="non-terminal residue" evidence="2">
    <location>
        <position position="69"/>
    </location>
</feature>
<accession>A0A6J4RKF5</accession>